<name>A0A6F9DIV5_9ASCI</name>
<feature type="transmembrane region" description="Helical" evidence="2">
    <location>
        <begin position="35"/>
        <end position="55"/>
    </location>
</feature>
<reference evidence="3" key="1">
    <citation type="submission" date="2020-04" db="EMBL/GenBank/DDBJ databases">
        <authorList>
            <person name="Neveu A P."/>
        </authorList>
    </citation>
    <scope>NUCLEOTIDE SEQUENCE</scope>
    <source>
        <tissue evidence="3">Whole embryo</tissue>
    </source>
</reference>
<evidence type="ECO:0000256" key="2">
    <source>
        <dbReference type="SAM" id="Phobius"/>
    </source>
</evidence>
<accession>A0A6F9DIV5</accession>
<keyword evidence="2" id="KW-0812">Transmembrane</keyword>
<organism evidence="3">
    <name type="scientific">Phallusia mammillata</name>
    <dbReference type="NCBI Taxonomy" id="59560"/>
    <lineage>
        <taxon>Eukaryota</taxon>
        <taxon>Metazoa</taxon>
        <taxon>Chordata</taxon>
        <taxon>Tunicata</taxon>
        <taxon>Ascidiacea</taxon>
        <taxon>Phlebobranchia</taxon>
        <taxon>Ascidiidae</taxon>
        <taxon>Phallusia</taxon>
    </lineage>
</organism>
<gene>
    <name evidence="3" type="primary">LOC100184814</name>
</gene>
<sequence length="304" mass="34763">MLLPKQIAASYHYYLLVLLRRAVGCVRFLPAFLSGWFLIGLRLLFFSLLGFAAWVRNFSDNLFACWFLLALGVCFLLQKSICGRECTLQERCDECSGSEILRKEIETQRLICRTLDHVKAALETKSLIEYQAKSLIECEKSEENATNLLAKYEDKSESPTEKHLMSKKDRGIIDEGLAEHELIAQYNQEIEKIRIDYASHLGRLQSKSTEARCLASNKTHLEALLSSAQENVAILEKENGMLKATIEIMIKQRKEMIEKHTASVKRVKQLSSENDSLSSKLLLQEQSRGDELRKDGELKKEFLI</sequence>
<protein>
    <submittedName>
        <fullName evidence="3">Uncharacterized protein LOC100184814</fullName>
    </submittedName>
</protein>
<feature type="coiled-coil region" evidence="1">
    <location>
        <begin position="218"/>
        <end position="245"/>
    </location>
</feature>
<feature type="transmembrane region" description="Helical" evidence="2">
    <location>
        <begin position="62"/>
        <end position="81"/>
    </location>
</feature>
<keyword evidence="2" id="KW-0472">Membrane</keyword>
<evidence type="ECO:0000313" key="3">
    <source>
        <dbReference type="EMBL" id="CAB3262896.1"/>
    </source>
</evidence>
<keyword evidence="2" id="KW-1133">Transmembrane helix</keyword>
<dbReference type="EMBL" id="LR787034">
    <property type="protein sequence ID" value="CAB3262896.1"/>
    <property type="molecule type" value="mRNA"/>
</dbReference>
<evidence type="ECO:0000256" key="1">
    <source>
        <dbReference type="SAM" id="Coils"/>
    </source>
</evidence>
<keyword evidence="1" id="KW-0175">Coiled coil</keyword>
<dbReference type="AlphaFoldDB" id="A0A6F9DIV5"/>
<proteinExistence type="evidence at transcript level"/>